<evidence type="ECO:0000313" key="1">
    <source>
        <dbReference type="EMBL" id="WGZ92336.1"/>
    </source>
</evidence>
<dbReference type="EMBL" id="CP124755">
    <property type="protein sequence ID" value="WGZ92336.1"/>
    <property type="molecule type" value="Genomic_DNA"/>
</dbReference>
<sequence>MKTQLISTIALLATLVGCAEVPPQAALQHEMVGVAGKSPMFTNGYGDGCQSGLSAAGDTRFAYAKDTRVANNAEYKMGWDDGFRICQSRQEQRNNAMNSMNNRVDYGFYGYRGVPRHHHRHSGGSVSIGVRL</sequence>
<dbReference type="Proteomes" id="UP001300672">
    <property type="component" value="Chromosome"/>
</dbReference>
<evidence type="ECO:0008006" key="2">
    <source>
        <dbReference type="Google" id="ProtNLM"/>
    </source>
</evidence>
<protein>
    <recommendedName>
        <fullName evidence="2">Lipoprotein</fullName>
    </recommendedName>
</protein>
<reference evidence="1" key="2">
    <citation type="submission" date="2023-04" db="EMBL/GenBank/DDBJ databases">
        <authorList>
            <person name="Beletskiy A.V."/>
            <person name="Mardanov A.V."/>
            <person name="Ravin N.V."/>
        </authorList>
    </citation>
    <scope>NUCLEOTIDE SEQUENCE</scope>
    <source>
        <strain evidence="1">GKL-01</strain>
    </source>
</reference>
<proteinExistence type="predicted"/>
<gene>
    <name evidence="1" type="ORF">QJT80_07570</name>
</gene>
<reference evidence="1" key="1">
    <citation type="journal article" date="2023" name="Int. J. Mol. Sci.">
        <title>Metagenomics Revealed a New Genus 'Candidatus Thiocaldithrix dubininis' gen. nov., sp. nov. and a New Species 'Candidatus Thiothrix putei' sp. nov. in the Family Thiotrichaceae, Some Members of Which Have Traits of Both Na+- and H+-Motive Energetics.</title>
        <authorList>
            <person name="Ravin N.V."/>
            <person name="Muntyan M.S."/>
            <person name="Smolyakov D.D."/>
            <person name="Rudenko T.S."/>
            <person name="Beletsky A.V."/>
            <person name="Mardanov A.V."/>
            <person name="Grabovich M.Y."/>
        </authorList>
    </citation>
    <scope>NUCLEOTIDE SEQUENCE</scope>
    <source>
        <strain evidence="1">GKL-01</strain>
    </source>
</reference>
<name>A0AA95HCN0_9GAMM</name>
<dbReference type="KEGG" id="tdu:QJT80_07570"/>
<accession>A0AA95HCN0</accession>
<organism evidence="1">
    <name type="scientific">Candidatus Thiocaldithrix dubininis</name>
    <dbReference type="NCBI Taxonomy" id="3080823"/>
    <lineage>
        <taxon>Bacteria</taxon>
        <taxon>Pseudomonadati</taxon>
        <taxon>Pseudomonadota</taxon>
        <taxon>Gammaproteobacteria</taxon>
        <taxon>Thiotrichales</taxon>
        <taxon>Thiotrichaceae</taxon>
        <taxon>Candidatus Thiocaldithrix</taxon>
    </lineage>
</organism>
<dbReference type="AlphaFoldDB" id="A0AA95HCN0"/>
<dbReference type="PROSITE" id="PS51257">
    <property type="entry name" value="PROKAR_LIPOPROTEIN"/>
    <property type="match status" value="1"/>
</dbReference>